<organism evidence="1 2">
    <name type="scientific">Chromobacterium haemolyticum</name>
    <dbReference type="NCBI Taxonomy" id="394935"/>
    <lineage>
        <taxon>Bacteria</taxon>
        <taxon>Pseudomonadati</taxon>
        <taxon>Pseudomonadota</taxon>
        <taxon>Betaproteobacteria</taxon>
        <taxon>Neisseriales</taxon>
        <taxon>Chromobacteriaceae</taxon>
        <taxon>Chromobacterium</taxon>
    </lineage>
</organism>
<gene>
    <name evidence="1" type="ORF">B0T45_11955</name>
</gene>
<evidence type="ECO:0000313" key="2">
    <source>
        <dbReference type="Proteomes" id="UP000192721"/>
    </source>
</evidence>
<dbReference type="RefSeq" id="WP_081555624.1">
    <property type="nucleotide sequence ID" value="NZ_MUKV01000013.1"/>
</dbReference>
<proteinExistence type="predicted"/>
<protein>
    <submittedName>
        <fullName evidence="1">Uncharacterized protein</fullName>
    </submittedName>
</protein>
<accession>A0A1W0CX64</accession>
<evidence type="ECO:0000313" key="1">
    <source>
        <dbReference type="EMBL" id="OQS39341.1"/>
    </source>
</evidence>
<dbReference type="Proteomes" id="UP000192721">
    <property type="component" value="Unassembled WGS sequence"/>
</dbReference>
<comment type="caution">
    <text evidence="1">The sequence shown here is derived from an EMBL/GenBank/DDBJ whole genome shotgun (WGS) entry which is preliminary data.</text>
</comment>
<dbReference type="EMBL" id="MUKV01000013">
    <property type="protein sequence ID" value="OQS39341.1"/>
    <property type="molecule type" value="Genomic_DNA"/>
</dbReference>
<reference evidence="1 2" key="1">
    <citation type="submission" date="2017-02" db="EMBL/GenBank/DDBJ databases">
        <title>Chromobacterium haemolyticum H5244.</title>
        <authorList>
            <person name="Gulvik C.A."/>
        </authorList>
    </citation>
    <scope>NUCLEOTIDE SEQUENCE [LARGE SCALE GENOMIC DNA]</scope>
    <source>
        <strain evidence="1 2">H5244</strain>
    </source>
</reference>
<name>A0A1W0CX64_9NEIS</name>
<sequence>MTYIVQGSAPQLHWLQQRLASRGVSATADASGLPSWLPSDWQGFYLSSGYWINIDPLHQAPLPSRLRICLEQGISLLELDGAWQPLGADFGFMLLLGAEPAPPPAALTLLDALAPLPAAWLRCGPAGSARYTRQVWEALLFMLRRHAPPSPVTQTVPDWEAALREQWQLWEQLVRLSQRYLTERNLTADSATARQDFAEPPRQQNHYAASLASLILQANGCRHAWERLWSDFATQSPLASEN</sequence>
<dbReference type="AlphaFoldDB" id="A0A1W0CX64"/>